<evidence type="ECO:0000313" key="2">
    <source>
        <dbReference type="EMBL" id="QLL78170.1"/>
    </source>
</evidence>
<dbReference type="RefSeq" id="WP_180848464.1">
    <property type="nucleotide sequence ID" value="NZ_CP047418.1"/>
</dbReference>
<gene>
    <name evidence="2" type="ORF">GTO87_05875</name>
</gene>
<dbReference type="CDD" id="cd00009">
    <property type="entry name" value="AAA"/>
    <property type="match status" value="1"/>
</dbReference>
<dbReference type="KEGG" id="lsw:GTO87_05875"/>
<evidence type="ECO:0000259" key="1">
    <source>
        <dbReference type="SMART" id="SM00382"/>
    </source>
</evidence>
<dbReference type="GO" id="GO:0006260">
    <property type="term" value="P:DNA replication"/>
    <property type="evidence" value="ECO:0007669"/>
    <property type="project" value="TreeGrafter"/>
</dbReference>
<dbReference type="Proteomes" id="UP000510886">
    <property type="component" value="Chromosome"/>
</dbReference>
<dbReference type="PANTHER" id="PTHR30050">
    <property type="entry name" value="CHROMOSOMAL REPLICATION INITIATOR PROTEIN DNAA"/>
    <property type="match status" value="1"/>
</dbReference>
<keyword evidence="2" id="KW-0547">Nucleotide-binding</keyword>
<dbReference type="PANTHER" id="PTHR30050:SF4">
    <property type="entry name" value="ATP-BINDING PROTEIN RV3427C IN INSERTION SEQUENCE-RELATED"/>
    <property type="match status" value="1"/>
</dbReference>
<dbReference type="Pfam" id="PF01695">
    <property type="entry name" value="IstB_IS21"/>
    <property type="match status" value="1"/>
</dbReference>
<dbReference type="InterPro" id="IPR003593">
    <property type="entry name" value="AAA+_ATPase"/>
</dbReference>
<accession>A0A7H9EKD0</accession>
<dbReference type="SMART" id="SM00382">
    <property type="entry name" value="AAA"/>
    <property type="match status" value="1"/>
</dbReference>
<keyword evidence="2" id="KW-0067">ATP-binding</keyword>
<dbReference type="Gene3D" id="3.40.50.300">
    <property type="entry name" value="P-loop containing nucleotide triphosphate hydrolases"/>
    <property type="match status" value="1"/>
</dbReference>
<dbReference type="GO" id="GO:0005524">
    <property type="term" value="F:ATP binding"/>
    <property type="evidence" value="ECO:0007669"/>
    <property type="project" value="UniProtKB-KW"/>
</dbReference>
<proteinExistence type="predicted"/>
<sequence>MELALSPVILKLMNEAKRRGISVDDVRETPDQRAQREKEFEDKQRKAWRKGMKKKFWEEYSVWPDGKPEEFTFRDWRPNIQENVEATKYVARQTLNITKELVEQGKSYNVVFLGTPGVGKTSLALAMANEFRKVGKFVMFVSTTELKRMYDNMYDKKDLIPKVDNIVTWMKKAEVLILDDFGTEGMGRDKGVRVDMQNSMYEVVNARKGKTTLITTNNRIEELQAMYDPKIISRLIPKNKDHQVVFKGMEDVREV</sequence>
<name>A0A7H9EKD0_9LACO</name>
<dbReference type="AlphaFoldDB" id="A0A7H9EKD0"/>
<dbReference type="InterPro" id="IPR002611">
    <property type="entry name" value="IstB_ATP-bd"/>
</dbReference>
<dbReference type="EMBL" id="CP047418">
    <property type="protein sequence ID" value="QLL78170.1"/>
    <property type="molecule type" value="Genomic_DNA"/>
</dbReference>
<dbReference type="InterPro" id="IPR027417">
    <property type="entry name" value="P-loop_NTPase"/>
</dbReference>
<organism evidence="2 3">
    <name type="scientific">Ligilactobacillus saerimneri</name>
    <dbReference type="NCBI Taxonomy" id="228229"/>
    <lineage>
        <taxon>Bacteria</taxon>
        <taxon>Bacillati</taxon>
        <taxon>Bacillota</taxon>
        <taxon>Bacilli</taxon>
        <taxon>Lactobacillales</taxon>
        <taxon>Lactobacillaceae</taxon>
        <taxon>Ligilactobacillus</taxon>
    </lineage>
</organism>
<protein>
    <submittedName>
        <fullName evidence="2">ATP-binding protein</fullName>
    </submittedName>
</protein>
<feature type="domain" description="AAA+ ATPase" evidence="1">
    <location>
        <begin position="106"/>
        <end position="250"/>
    </location>
</feature>
<evidence type="ECO:0000313" key="3">
    <source>
        <dbReference type="Proteomes" id="UP000510886"/>
    </source>
</evidence>
<dbReference type="SUPFAM" id="SSF52540">
    <property type="entry name" value="P-loop containing nucleoside triphosphate hydrolases"/>
    <property type="match status" value="1"/>
</dbReference>
<reference evidence="2 3" key="1">
    <citation type="submission" date="2020-01" db="EMBL/GenBank/DDBJ databases">
        <title>Complete and circular genome sequences of six lactobacillus isolates from horses.</title>
        <authorList>
            <person name="Hassan H.M."/>
        </authorList>
    </citation>
    <scope>NUCLEOTIDE SEQUENCE [LARGE SCALE GENOMIC DNA]</scope>
    <source>
        <strain evidence="2 3">1A</strain>
    </source>
</reference>